<keyword evidence="7 12" id="KW-0547">Nucleotide-binding</keyword>
<evidence type="ECO:0000313" key="15">
    <source>
        <dbReference type="EMBL" id="ACZ40060.1"/>
    </source>
</evidence>
<dbReference type="InterPro" id="IPR001412">
    <property type="entry name" value="aa-tRNA-synth_I_CS"/>
</dbReference>
<evidence type="ECO:0000259" key="14">
    <source>
        <dbReference type="Pfam" id="PF19303"/>
    </source>
</evidence>
<dbReference type="EC" id="6.1.1.10" evidence="3"/>
<evidence type="ECO:0000256" key="1">
    <source>
        <dbReference type="ARBA" id="ARBA00003314"/>
    </source>
</evidence>
<dbReference type="CDD" id="cd07957">
    <property type="entry name" value="Anticodon_Ia_Met"/>
    <property type="match status" value="1"/>
</dbReference>
<sequence length="525" mass="58774">MDTDGRHRFYITTSIPYVNAAPHLGHALEYVLADAFARYHRLTGDDTRFLTGTDENSLTNVLAAEREGIPVADLVDRNAEAFRRLTEYLDISNDDFIRTAAEPRHIEGAQKLWEACARAGDIDKRYYSGLYCVLGEQFYTEEEAPDGLCPEHHIPLELVEEENYFFRLSRYQDALARAIDSEALRIIPETRRNEVRAFIARGLEDVSISRTRARARGWGIPVPGDPDQVMYVWFDALANYITALGYAHDADLYRRYWVENPHRVHVIGKGILRFHAVYWPAMLMSAGEPLPTTIVVHGYLTVGGEKMSKSLGNVVDPAELTARYGADAVRYWMLLEVPPTQDADYTDEKLERRYNADLANDLGNLLNRTVSMIRRYRAGLVPAPGEPVTTDQDLEAVAANLPGAIAEAMGQNFDPQTALAAIWDLVVRANRYVEETAPWSLARAERSGDAAATARLDTALYHLAEALRIIAQALRPFLPDTAKRIAEQIGVALETPSWPAALTWGQLPPGTQVSEPRPIFPRIEG</sequence>
<keyword evidence="10 12" id="KW-0030">Aminoacyl-tRNA synthetase</keyword>
<dbReference type="InterPro" id="IPR014729">
    <property type="entry name" value="Rossmann-like_a/b/a_fold"/>
</dbReference>
<dbReference type="GO" id="GO:0004825">
    <property type="term" value="F:methionine-tRNA ligase activity"/>
    <property type="evidence" value="ECO:0007669"/>
    <property type="project" value="UniProtKB-EC"/>
</dbReference>
<evidence type="ECO:0000256" key="11">
    <source>
        <dbReference type="ARBA" id="ARBA00030904"/>
    </source>
</evidence>
<evidence type="ECO:0000256" key="3">
    <source>
        <dbReference type="ARBA" id="ARBA00012838"/>
    </source>
</evidence>
<keyword evidence="8 12" id="KW-0067">ATP-binding</keyword>
<dbReference type="GO" id="GO:0005524">
    <property type="term" value="F:ATP binding"/>
    <property type="evidence" value="ECO:0007669"/>
    <property type="project" value="UniProtKB-KW"/>
</dbReference>
<name>D1C8B7_SPHTD</name>
<accession>D1C8B7</accession>
<evidence type="ECO:0000256" key="8">
    <source>
        <dbReference type="ARBA" id="ARBA00022840"/>
    </source>
</evidence>
<feature type="domain" description="Methionyl-tRNA synthetase anticodon-binding" evidence="14">
    <location>
        <begin position="382"/>
        <end position="524"/>
    </location>
</feature>
<evidence type="ECO:0000256" key="5">
    <source>
        <dbReference type="ARBA" id="ARBA00022490"/>
    </source>
</evidence>
<gene>
    <name evidence="15" type="ordered locus">Sthe_2646</name>
</gene>
<dbReference type="InParanoid" id="D1C8B7"/>
<dbReference type="HOGENOM" id="CLU_009710_9_2_0"/>
<dbReference type="RefSeq" id="WP_012873098.1">
    <property type="nucleotide sequence ID" value="NC_013524.1"/>
</dbReference>
<dbReference type="InterPro" id="IPR023457">
    <property type="entry name" value="Met-tRNA_synth_2"/>
</dbReference>
<keyword evidence="5" id="KW-0963">Cytoplasm</keyword>
<keyword evidence="16" id="KW-1185">Reference proteome</keyword>
<dbReference type="Gene3D" id="2.170.220.10">
    <property type="match status" value="1"/>
</dbReference>
<dbReference type="FunCoup" id="D1C8B7">
    <property type="interactions" value="441"/>
</dbReference>
<evidence type="ECO:0000256" key="12">
    <source>
        <dbReference type="RuleBase" id="RU363039"/>
    </source>
</evidence>
<dbReference type="PANTHER" id="PTHR43326">
    <property type="entry name" value="METHIONYL-TRNA SYNTHETASE"/>
    <property type="match status" value="1"/>
</dbReference>
<feature type="domain" description="Methionyl/Leucyl tRNA synthetase" evidence="13">
    <location>
        <begin position="159"/>
        <end position="369"/>
    </location>
</feature>
<dbReference type="GO" id="GO:0006431">
    <property type="term" value="P:methionyl-tRNA aminoacylation"/>
    <property type="evidence" value="ECO:0007669"/>
    <property type="project" value="InterPro"/>
</dbReference>
<evidence type="ECO:0000256" key="9">
    <source>
        <dbReference type="ARBA" id="ARBA00022917"/>
    </source>
</evidence>
<dbReference type="Proteomes" id="UP000002027">
    <property type="component" value="Chromosome 2"/>
</dbReference>
<dbReference type="FunFam" id="2.170.220.10:FF:000003">
    <property type="entry name" value="Methionine--tRNA ligase"/>
    <property type="match status" value="1"/>
</dbReference>
<dbReference type="PANTHER" id="PTHR43326:SF1">
    <property type="entry name" value="METHIONINE--TRNA LIGASE, MITOCHONDRIAL"/>
    <property type="match status" value="1"/>
</dbReference>
<dbReference type="Gene3D" id="1.10.730.10">
    <property type="entry name" value="Isoleucyl-tRNA Synthetase, Domain 1"/>
    <property type="match status" value="1"/>
</dbReference>
<protein>
    <recommendedName>
        <fullName evidence="4">Methionine--tRNA ligase</fullName>
        <ecNumber evidence="3">6.1.1.10</ecNumber>
    </recommendedName>
    <alternativeName>
        <fullName evidence="11">Methionyl-tRNA synthetase</fullName>
    </alternativeName>
</protein>
<comment type="function">
    <text evidence="1">Is required not only for elongation of protein synthesis but also for the initiation of all mRNA translation through initiator tRNA(fMet) aminoacylation.</text>
</comment>
<dbReference type="Pfam" id="PF09334">
    <property type="entry name" value="tRNA-synt_1g"/>
    <property type="match status" value="2"/>
</dbReference>
<dbReference type="SUPFAM" id="SSF52374">
    <property type="entry name" value="Nucleotidylyl transferase"/>
    <property type="match status" value="1"/>
</dbReference>
<reference evidence="15 16" key="2">
    <citation type="journal article" date="2010" name="Stand. Genomic Sci.">
        <title>Complete genome sequence of Desulfohalobium retbaense type strain (HR(100)).</title>
        <authorList>
            <person name="Spring S."/>
            <person name="Nolan M."/>
            <person name="Lapidus A."/>
            <person name="Glavina Del Rio T."/>
            <person name="Copeland A."/>
            <person name="Tice H."/>
            <person name="Cheng J.F."/>
            <person name="Lucas S."/>
            <person name="Land M."/>
            <person name="Chen F."/>
            <person name="Bruce D."/>
            <person name="Goodwin L."/>
            <person name="Pitluck S."/>
            <person name="Ivanova N."/>
            <person name="Mavromatis K."/>
            <person name="Mikhailova N."/>
            <person name="Pati A."/>
            <person name="Chen A."/>
            <person name="Palaniappan K."/>
            <person name="Hauser L."/>
            <person name="Chang Y.J."/>
            <person name="Jeffries C.D."/>
            <person name="Munk C."/>
            <person name="Kiss H."/>
            <person name="Chain P."/>
            <person name="Han C."/>
            <person name="Brettin T."/>
            <person name="Detter J.C."/>
            <person name="Schuler E."/>
            <person name="Goker M."/>
            <person name="Rohde M."/>
            <person name="Bristow J."/>
            <person name="Eisen J.A."/>
            <person name="Markowitz V."/>
            <person name="Hugenholtz P."/>
            <person name="Kyrpides N.C."/>
            <person name="Klenk H.P."/>
        </authorList>
    </citation>
    <scope>NUCLEOTIDE SEQUENCE [LARGE SCALE GENOMIC DNA]</scope>
    <source>
        <strain evidence="16">ATCC 49802 / DSM 20745 / S 6022</strain>
    </source>
</reference>
<dbReference type="AlphaFoldDB" id="D1C8B7"/>
<organism evidence="15 16">
    <name type="scientific">Sphaerobacter thermophilus (strain ATCC 49802 / DSM 20745 / KCCM 41009 / NCIMB 13125 / S 6022)</name>
    <dbReference type="NCBI Taxonomy" id="479434"/>
    <lineage>
        <taxon>Bacteria</taxon>
        <taxon>Pseudomonadati</taxon>
        <taxon>Thermomicrobiota</taxon>
        <taxon>Thermomicrobia</taxon>
        <taxon>Sphaerobacterales</taxon>
        <taxon>Sphaerobacterineae</taxon>
        <taxon>Sphaerobacteraceae</taxon>
        <taxon>Sphaerobacter</taxon>
    </lineage>
</organism>
<dbReference type="PRINTS" id="PR01041">
    <property type="entry name" value="TRNASYNTHMET"/>
</dbReference>
<evidence type="ECO:0000256" key="6">
    <source>
        <dbReference type="ARBA" id="ARBA00022598"/>
    </source>
</evidence>
<evidence type="ECO:0000313" key="16">
    <source>
        <dbReference type="Proteomes" id="UP000002027"/>
    </source>
</evidence>
<dbReference type="OrthoDB" id="9810191at2"/>
<dbReference type="STRING" id="479434.Sthe_2646"/>
<dbReference type="SUPFAM" id="SSF47323">
    <property type="entry name" value="Anticodon-binding domain of a subclass of class I aminoacyl-tRNA synthetases"/>
    <property type="match status" value="1"/>
</dbReference>
<evidence type="ECO:0000256" key="2">
    <source>
        <dbReference type="ARBA" id="ARBA00004496"/>
    </source>
</evidence>
<dbReference type="CDD" id="cd00814">
    <property type="entry name" value="MetRS_core"/>
    <property type="match status" value="1"/>
</dbReference>
<evidence type="ECO:0000256" key="10">
    <source>
        <dbReference type="ARBA" id="ARBA00023146"/>
    </source>
</evidence>
<dbReference type="EMBL" id="CP001824">
    <property type="protein sequence ID" value="ACZ40060.1"/>
    <property type="molecule type" value="Genomic_DNA"/>
</dbReference>
<keyword evidence="9 12" id="KW-0648">Protein biosynthesis</keyword>
<dbReference type="Gene3D" id="3.40.50.620">
    <property type="entry name" value="HUPs"/>
    <property type="match status" value="1"/>
</dbReference>
<dbReference type="InterPro" id="IPR014758">
    <property type="entry name" value="Met-tRNA_synth"/>
</dbReference>
<dbReference type="InterPro" id="IPR033911">
    <property type="entry name" value="MetRS_core"/>
</dbReference>
<dbReference type="InterPro" id="IPR015413">
    <property type="entry name" value="Methionyl/Leucyl_tRNA_Synth"/>
</dbReference>
<evidence type="ECO:0000259" key="13">
    <source>
        <dbReference type="Pfam" id="PF09334"/>
    </source>
</evidence>
<dbReference type="eggNOG" id="COG0143">
    <property type="taxonomic scope" value="Bacteria"/>
</dbReference>
<dbReference type="InterPro" id="IPR009080">
    <property type="entry name" value="tRNAsynth_Ia_anticodon-bd"/>
</dbReference>
<proteinExistence type="inferred from homology"/>
<reference evidence="16" key="1">
    <citation type="submission" date="2009-11" db="EMBL/GenBank/DDBJ databases">
        <title>The complete chromosome 2 of Sphaerobacter thermophilus DSM 20745.</title>
        <authorList>
            <person name="Lucas S."/>
            <person name="Copeland A."/>
            <person name="Lapidus A."/>
            <person name="Glavina del Rio T."/>
            <person name="Dalin E."/>
            <person name="Tice H."/>
            <person name="Bruce D."/>
            <person name="Goodwin L."/>
            <person name="Pitluck S."/>
            <person name="Kyrpides N."/>
            <person name="Mavromatis K."/>
            <person name="Ivanova N."/>
            <person name="Mikhailova N."/>
            <person name="LaButti K.M."/>
            <person name="Clum A."/>
            <person name="Sun H.I."/>
            <person name="Brettin T."/>
            <person name="Detter J.C."/>
            <person name="Han C."/>
            <person name="Larimer F."/>
            <person name="Land M."/>
            <person name="Hauser L."/>
            <person name="Markowitz V."/>
            <person name="Cheng J.F."/>
            <person name="Hugenholtz P."/>
            <person name="Woyke T."/>
            <person name="Wu D."/>
            <person name="Steenblock K."/>
            <person name="Schneider S."/>
            <person name="Pukall R."/>
            <person name="Goeker M."/>
            <person name="Klenk H.P."/>
            <person name="Eisen J.A."/>
        </authorList>
    </citation>
    <scope>NUCLEOTIDE SEQUENCE [LARGE SCALE GENOMIC DNA]</scope>
    <source>
        <strain evidence="16">ATCC 49802 / DSM 20745 / S 6022</strain>
    </source>
</reference>
<comment type="similarity">
    <text evidence="12">Belongs to the class-I aminoacyl-tRNA synthetase family.</text>
</comment>
<dbReference type="NCBIfam" id="TIGR00398">
    <property type="entry name" value="metG"/>
    <property type="match status" value="1"/>
</dbReference>
<evidence type="ECO:0000256" key="7">
    <source>
        <dbReference type="ARBA" id="ARBA00022741"/>
    </source>
</evidence>
<keyword evidence="6 12" id="KW-0436">Ligase</keyword>
<comment type="subcellular location">
    <subcellularLocation>
        <location evidence="2">Cytoplasm</location>
    </subcellularLocation>
</comment>
<evidence type="ECO:0000256" key="4">
    <source>
        <dbReference type="ARBA" id="ARBA00018753"/>
    </source>
</evidence>
<dbReference type="PROSITE" id="PS00178">
    <property type="entry name" value="AA_TRNA_LIGASE_I"/>
    <property type="match status" value="1"/>
</dbReference>
<feature type="domain" description="Methionyl/Leucyl tRNA synthetase" evidence="13">
    <location>
        <begin position="10"/>
        <end position="152"/>
    </location>
</feature>
<dbReference type="GO" id="GO:0005737">
    <property type="term" value="C:cytoplasm"/>
    <property type="evidence" value="ECO:0007669"/>
    <property type="project" value="UniProtKB-SubCell"/>
</dbReference>
<dbReference type="InterPro" id="IPR041872">
    <property type="entry name" value="Anticodon_Met"/>
</dbReference>
<dbReference type="KEGG" id="sti:Sthe_2646"/>
<dbReference type="Pfam" id="PF19303">
    <property type="entry name" value="Anticodon_3"/>
    <property type="match status" value="1"/>
</dbReference>